<dbReference type="OrthoDB" id="1903104at2759"/>
<comment type="caution">
    <text evidence="2">The sequence shown here is derived from an EMBL/GenBank/DDBJ whole genome shotgun (WGS) entry which is preliminary data.</text>
</comment>
<evidence type="ECO:0008006" key="4">
    <source>
        <dbReference type="Google" id="ProtNLM"/>
    </source>
</evidence>
<accession>A0A401TLC2</accession>
<dbReference type="STRING" id="137246.A0A401TLC2"/>
<keyword evidence="3" id="KW-1185">Reference proteome</keyword>
<proteinExistence type="predicted"/>
<sequence length="91" mass="10424">MAPGQLYTYPARRWRKKRRAHPPEDPHLSFTALKPELDLSLKKDVLVPPDGSSLEALLRGESVEKPRGISDHRDDDSLNDFPINHSRTRKV</sequence>
<protein>
    <recommendedName>
        <fullName evidence="4">DPF1-3 N-terminal domain-containing protein</fullName>
    </recommendedName>
</protein>
<evidence type="ECO:0000256" key="1">
    <source>
        <dbReference type="SAM" id="MobiDB-lite"/>
    </source>
</evidence>
<dbReference type="AlphaFoldDB" id="A0A401TLC2"/>
<organism evidence="2 3">
    <name type="scientific">Chiloscyllium punctatum</name>
    <name type="common">Brownbanded bambooshark</name>
    <name type="synonym">Hemiscyllium punctatum</name>
    <dbReference type="NCBI Taxonomy" id="137246"/>
    <lineage>
        <taxon>Eukaryota</taxon>
        <taxon>Metazoa</taxon>
        <taxon>Chordata</taxon>
        <taxon>Craniata</taxon>
        <taxon>Vertebrata</taxon>
        <taxon>Chondrichthyes</taxon>
        <taxon>Elasmobranchii</taxon>
        <taxon>Galeomorphii</taxon>
        <taxon>Galeoidea</taxon>
        <taxon>Orectolobiformes</taxon>
        <taxon>Hemiscylliidae</taxon>
        <taxon>Chiloscyllium</taxon>
    </lineage>
</organism>
<reference evidence="2 3" key="1">
    <citation type="journal article" date="2018" name="Nat. Ecol. Evol.">
        <title>Shark genomes provide insights into elasmobranch evolution and the origin of vertebrates.</title>
        <authorList>
            <person name="Hara Y"/>
            <person name="Yamaguchi K"/>
            <person name="Onimaru K"/>
            <person name="Kadota M"/>
            <person name="Koyanagi M"/>
            <person name="Keeley SD"/>
            <person name="Tatsumi K"/>
            <person name="Tanaka K"/>
            <person name="Motone F"/>
            <person name="Kageyama Y"/>
            <person name="Nozu R"/>
            <person name="Adachi N"/>
            <person name="Nishimura O"/>
            <person name="Nakagawa R"/>
            <person name="Tanegashima C"/>
            <person name="Kiyatake I"/>
            <person name="Matsumoto R"/>
            <person name="Murakumo K"/>
            <person name="Nishida K"/>
            <person name="Terakita A"/>
            <person name="Kuratani S"/>
            <person name="Sato K"/>
            <person name="Hyodo S Kuraku.S."/>
        </authorList>
    </citation>
    <scope>NUCLEOTIDE SEQUENCE [LARGE SCALE GENOMIC DNA]</scope>
</reference>
<feature type="non-terminal residue" evidence="2">
    <location>
        <position position="91"/>
    </location>
</feature>
<feature type="compositionally biased region" description="Basic and acidic residues" evidence="1">
    <location>
        <begin position="61"/>
        <end position="76"/>
    </location>
</feature>
<dbReference type="EMBL" id="BEZZ01105756">
    <property type="protein sequence ID" value="GCC43470.1"/>
    <property type="molecule type" value="Genomic_DNA"/>
</dbReference>
<gene>
    <name evidence="2" type="ORF">chiPu_0027507</name>
</gene>
<dbReference type="Proteomes" id="UP000287033">
    <property type="component" value="Unassembled WGS sequence"/>
</dbReference>
<evidence type="ECO:0000313" key="2">
    <source>
        <dbReference type="EMBL" id="GCC43470.1"/>
    </source>
</evidence>
<feature type="region of interest" description="Disordered" evidence="1">
    <location>
        <begin position="57"/>
        <end position="91"/>
    </location>
</feature>
<evidence type="ECO:0000313" key="3">
    <source>
        <dbReference type="Proteomes" id="UP000287033"/>
    </source>
</evidence>
<feature type="region of interest" description="Disordered" evidence="1">
    <location>
        <begin position="1"/>
        <end position="29"/>
    </location>
</feature>
<name>A0A401TLC2_CHIPU</name>